<feature type="domain" description="Prepilin type IV endopeptidase peptidase" evidence="8">
    <location>
        <begin position="115"/>
        <end position="225"/>
    </location>
</feature>
<dbReference type="InterPro" id="IPR000045">
    <property type="entry name" value="Prepilin_IV_endopep_pep"/>
</dbReference>
<gene>
    <name evidence="10" type="ORF">A2571_03000</name>
</gene>
<dbReference type="Gene3D" id="1.20.120.1220">
    <property type="match status" value="1"/>
</dbReference>
<protein>
    <recommendedName>
        <fullName evidence="12">Prepilin peptidase</fullName>
    </recommendedName>
</protein>
<accession>A0A1G2QCA3</accession>
<dbReference type="PANTHER" id="PTHR30487">
    <property type="entry name" value="TYPE 4 PREPILIN-LIKE PROTEINS LEADER PEPTIDE-PROCESSING ENZYME"/>
    <property type="match status" value="1"/>
</dbReference>
<comment type="similarity">
    <text evidence="2">Belongs to the peptidase A24 family.</text>
</comment>
<feature type="transmembrane region" description="Helical" evidence="7">
    <location>
        <begin position="161"/>
        <end position="181"/>
    </location>
</feature>
<evidence type="ECO:0000256" key="5">
    <source>
        <dbReference type="ARBA" id="ARBA00022989"/>
    </source>
</evidence>
<dbReference type="STRING" id="1802438.A2571_03000"/>
<evidence type="ECO:0000313" key="11">
    <source>
        <dbReference type="Proteomes" id="UP000177043"/>
    </source>
</evidence>
<feature type="transmembrane region" description="Helical" evidence="7">
    <location>
        <begin position="6"/>
        <end position="27"/>
    </location>
</feature>
<organism evidence="10 11">
    <name type="scientific">Candidatus Vogelbacteria bacterium RIFOXYD1_FULL_44_32</name>
    <dbReference type="NCBI Taxonomy" id="1802438"/>
    <lineage>
        <taxon>Bacteria</taxon>
        <taxon>Candidatus Vogeliibacteriota</taxon>
    </lineage>
</organism>
<evidence type="ECO:0000256" key="6">
    <source>
        <dbReference type="ARBA" id="ARBA00023136"/>
    </source>
</evidence>
<dbReference type="Pfam" id="PF01478">
    <property type="entry name" value="Peptidase_A24"/>
    <property type="match status" value="1"/>
</dbReference>
<evidence type="ECO:0000256" key="4">
    <source>
        <dbReference type="ARBA" id="ARBA00022692"/>
    </source>
</evidence>
<dbReference type="PANTHER" id="PTHR30487:SF0">
    <property type="entry name" value="PREPILIN LEADER PEPTIDASE_N-METHYLTRANSFERASE-RELATED"/>
    <property type="match status" value="1"/>
</dbReference>
<evidence type="ECO:0000256" key="1">
    <source>
        <dbReference type="ARBA" id="ARBA00004651"/>
    </source>
</evidence>
<proteinExistence type="inferred from homology"/>
<feature type="transmembrane region" description="Helical" evidence="7">
    <location>
        <begin position="137"/>
        <end position="155"/>
    </location>
</feature>
<dbReference type="Proteomes" id="UP000177043">
    <property type="component" value="Unassembled WGS sequence"/>
</dbReference>
<dbReference type="GO" id="GO:0004190">
    <property type="term" value="F:aspartic-type endopeptidase activity"/>
    <property type="evidence" value="ECO:0007669"/>
    <property type="project" value="InterPro"/>
</dbReference>
<reference evidence="10 11" key="1">
    <citation type="journal article" date="2016" name="Nat. Commun.">
        <title>Thousands of microbial genomes shed light on interconnected biogeochemical processes in an aquifer system.</title>
        <authorList>
            <person name="Anantharaman K."/>
            <person name="Brown C.T."/>
            <person name="Hug L.A."/>
            <person name="Sharon I."/>
            <person name="Castelle C.J."/>
            <person name="Probst A.J."/>
            <person name="Thomas B.C."/>
            <person name="Singh A."/>
            <person name="Wilkins M.J."/>
            <person name="Karaoz U."/>
            <person name="Brodie E.L."/>
            <person name="Williams K.H."/>
            <person name="Hubbard S.S."/>
            <person name="Banfield J.F."/>
        </authorList>
    </citation>
    <scope>NUCLEOTIDE SEQUENCE [LARGE SCALE GENOMIC DNA]</scope>
</reference>
<comment type="caution">
    <text evidence="10">The sequence shown here is derived from an EMBL/GenBank/DDBJ whole genome shotgun (WGS) entry which is preliminary data.</text>
</comment>
<dbReference type="AlphaFoldDB" id="A0A1G2QCA3"/>
<keyword evidence="5 7" id="KW-1133">Transmembrane helix</keyword>
<keyword evidence="4 7" id="KW-0812">Transmembrane</keyword>
<comment type="subcellular location">
    <subcellularLocation>
        <location evidence="1">Cell membrane</location>
        <topology evidence="1">Multi-pass membrane protein</topology>
    </subcellularLocation>
</comment>
<evidence type="ECO:0000259" key="9">
    <source>
        <dbReference type="Pfam" id="PF06750"/>
    </source>
</evidence>
<feature type="transmembrane region" description="Helical" evidence="7">
    <location>
        <begin position="106"/>
        <end position="125"/>
    </location>
</feature>
<dbReference type="GO" id="GO:0005886">
    <property type="term" value="C:plasma membrane"/>
    <property type="evidence" value="ECO:0007669"/>
    <property type="project" value="UniProtKB-SubCell"/>
</dbReference>
<name>A0A1G2QCA3_9BACT</name>
<feature type="transmembrane region" description="Helical" evidence="7">
    <location>
        <begin position="210"/>
        <end position="230"/>
    </location>
</feature>
<evidence type="ECO:0000256" key="7">
    <source>
        <dbReference type="SAM" id="Phobius"/>
    </source>
</evidence>
<dbReference type="GO" id="GO:0006465">
    <property type="term" value="P:signal peptide processing"/>
    <property type="evidence" value="ECO:0007669"/>
    <property type="project" value="TreeGrafter"/>
</dbReference>
<feature type="transmembrane region" description="Helical" evidence="7">
    <location>
        <begin position="251"/>
        <end position="273"/>
    </location>
</feature>
<evidence type="ECO:0000256" key="2">
    <source>
        <dbReference type="ARBA" id="ARBA00005801"/>
    </source>
</evidence>
<keyword evidence="3" id="KW-1003">Cell membrane</keyword>
<dbReference type="Pfam" id="PF06750">
    <property type="entry name" value="A24_N_bact"/>
    <property type="match status" value="1"/>
</dbReference>
<keyword evidence="6 7" id="KW-0472">Membrane</keyword>
<sequence>METIFIILATVLGLIVGSFLNVVILRYNTGLTLNGRSMCLACRRQLTWSELIPVWSYFAQKGKCRGCESKIAVQYVVVEILTALIFLFIALSASSTYVAGEYFQELRYILWGGVVSAVLVVIAGYDLRHKIIPDELVYIFMAVATLSVFIVHLHFGFRELVWVLHGLYSGGILFALFWAIWHFSDGRLMGFGDAKLVFGIGLWLGLKASFISLLIAFVTGAVVGLILIGLKNHKNLPKYLRVYTMKSELPFAPFLALGAILSFILLAHATPIAF</sequence>
<dbReference type="InterPro" id="IPR010627">
    <property type="entry name" value="Prepilin_pept_A24_N"/>
</dbReference>
<evidence type="ECO:0000259" key="8">
    <source>
        <dbReference type="Pfam" id="PF01478"/>
    </source>
</evidence>
<feature type="domain" description="Prepilin peptidase A24 N-terminal" evidence="9">
    <location>
        <begin position="11"/>
        <end position="91"/>
    </location>
</feature>
<evidence type="ECO:0000313" key="10">
    <source>
        <dbReference type="EMBL" id="OHA58204.1"/>
    </source>
</evidence>
<dbReference type="InterPro" id="IPR050882">
    <property type="entry name" value="Prepilin_peptidase/N-MTase"/>
</dbReference>
<evidence type="ECO:0008006" key="12">
    <source>
        <dbReference type="Google" id="ProtNLM"/>
    </source>
</evidence>
<evidence type="ECO:0000256" key="3">
    <source>
        <dbReference type="ARBA" id="ARBA00022475"/>
    </source>
</evidence>
<dbReference type="EMBL" id="MHTJ01000004">
    <property type="protein sequence ID" value="OHA58204.1"/>
    <property type="molecule type" value="Genomic_DNA"/>
</dbReference>
<feature type="transmembrane region" description="Helical" evidence="7">
    <location>
        <begin position="71"/>
        <end position="94"/>
    </location>
</feature>